<feature type="region of interest" description="Disordered" evidence="1">
    <location>
        <begin position="161"/>
        <end position="187"/>
    </location>
</feature>
<gene>
    <name evidence="2" type="ORF">UCRPC4_g01180</name>
</gene>
<organism evidence="2 3">
    <name type="scientific">Phaeomoniella chlamydospora</name>
    <name type="common">Phaeoacremonium chlamydosporum</name>
    <dbReference type="NCBI Taxonomy" id="158046"/>
    <lineage>
        <taxon>Eukaryota</taxon>
        <taxon>Fungi</taxon>
        <taxon>Dikarya</taxon>
        <taxon>Ascomycota</taxon>
        <taxon>Pezizomycotina</taxon>
        <taxon>Eurotiomycetes</taxon>
        <taxon>Chaetothyriomycetidae</taxon>
        <taxon>Phaeomoniellales</taxon>
        <taxon>Phaeomoniellaceae</taxon>
        <taxon>Phaeomoniella</taxon>
    </lineage>
</organism>
<dbReference type="OrthoDB" id="2014201at2759"/>
<dbReference type="SUPFAM" id="SSF53448">
    <property type="entry name" value="Nucleotide-diphospho-sugar transferases"/>
    <property type="match status" value="1"/>
</dbReference>
<dbReference type="InterPro" id="IPR029044">
    <property type="entry name" value="Nucleotide-diphossugar_trans"/>
</dbReference>
<comment type="caution">
    <text evidence="2">The sequence shown here is derived from an EMBL/GenBank/DDBJ whole genome shotgun (WGS) entry which is preliminary data.</text>
</comment>
<keyword evidence="2" id="KW-0808">Transferase</keyword>
<proteinExistence type="predicted"/>
<reference evidence="2 3" key="2">
    <citation type="submission" date="2015-05" db="EMBL/GenBank/DDBJ databases">
        <authorList>
            <person name="Morales-Cruz A."/>
            <person name="Amrine K.C."/>
            <person name="Cantu D."/>
        </authorList>
    </citation>
    <scope>NUCLEOTIDE SEQUENCE [LARGE SCALE GENOMIC DNA]</scope>
    <source>
        <strain evidence="2">UCRPC4</strain>
    </source>
</reference>
<accession>A0A0G2GVB2</accession>
<dbReference type="EMBL" id="LCWF01000027">
    <property type="protein sequence ID" value="KKY27198.1"/>
    <property type="molecule type" value="Genomic_DNA"/>
</dbReference>
<evidence type="ECO:0000256" key="1">
    <source>
        <dbReference type="SAM" id="MobiDB-lite"/>
    </source>
</evidence>
<evidence type="ECO:0000313" key="2">
    <source>
        <dbReference type="EMBL" id="KKY27198.1"/>
    </source>
</evidence>
<dbReference type="AlphaFoldDB" id="A0A0G2GVB2"/>
<feature type="compositionally biased region" description="Basic and acidic residues" evidence="1">
    <location>
        <begin position="161"/>
        <end position="171"/>
    </location>
</feature>
<dbReference type="Proteomes" id="UP000053317">
    <property type="component" value="Unassembled WGS sequence"/>
</dbReference>
<name>A0A0G2GVB2_PHACM</name>
<keyword evidence="3" id="KW-1185">Reference proteome</keyword>
<dbReference type="Gene3D" id="3.90.550.10">
    <property type="entry name" value="Spore Coat Polysaccharide Biosynthesis Protein SpsA, Chain A"/>
    <property type="match status" value="1"/>
</dbReference>
<protein>
    <submittedName>
        <fullName evidence="2">Putative glycosyl transferase family protein</fullName>
    </submittedName>
</protein>
<sequence>MFVFEPNETVWQEIVRKLESLRGLMGSEETKSELISPQTFMAEFFRDRWLSLSWKFNALRTIRYYHPRIWSDDEVIVVSYLNVKPWEHRLTDGGIAALLRPDNLAYRLWWMCYNEWKQTLDLHPRRGSWHRDLIIFLECLMPPAPHPASEDMAIRSNKNDLDPLTRSKISEKSPATSSGVPTDVATPTDPIQIQTPAHLFDIVSDESLLVRPSLFQYVAGLALSSVLDADFIPSIQDLNQSISFTAAILMIRKLNRRK</sequence>
<evidence type="ECO:0000313" key="3">
    <source>
        <dbReference type="Proteomes" id="UP000053317"/>
    </source>
</evidence>
<reference evidence="2 3" key="1">
    <citation type="submission" date="2015-05" db="EMBL/GenBank/DDBJ databases">
        <title>Distinctive expansion of gene families associated with plant cell wall degradation and secondary metabolism in the genomes of grapevine trunk pathogens.</title>
        <authorList>
            <person name="Lawrence D.P."/>
            <person name="Travadon R."/>
            <person name="Rolshausen P.E."/>
            <person name="Baumgartner K."/>
        </authorList>
    </citation>
    <scope>NUCLEOTIDE SEQUENCE [LARGE SCALE GENOMIC DNA]</scope>
    <source>
        <strain evidence="2">UCRPC4</strain>
    </source>
</reference>
<dbReference type="GO" id="GO:0016740">
    <property type="term" value="F:transferase activity"/>
    <property type="evidence" value="ECO:0007669"/>
    <property type="project" value="UniProtKB-KW"/>
</dbReference>